<dbReference type="CDD" id="cd05466">
    <property type="entry name" value="PBP2_LTTR_substrate"/>
    <property type="match status" value="1"/>
</dbReference>
<evidence type="ECO:0000313" key="6">
    <source>
        <dbReference type="EMBL" id="AOR73491.1"/>
    </source>
</evidence>
<keyword evidence="2" id="KW-0805">Transcription regulation</keyword>
<keyword evidence="3" id="KW-0238">DNA-binding</keyword>
<dbReference type="PANTHER" id="PTHR30126">
    <property type="entry name" value="HTH-TYPE TRANSCRIPTIONAL REGULATOR"/>
    <property type="match status" value="1"/>
</dbReference>
<evidence type="ECO:0000313" key="8">
    <source>
        <dbReference type="Proteomes" id="UP000094714"/>
    </source>
</evidence>
<evidence type="ECO:0000256" key="2">
    <source>
        <dbReference type="ARBA" id="ARBA00023015"/>
    </source>
</evidence>
<evidence type="ECO:0000256" key="4">
    <source>
        <dbReference type="ARBA" id="ARBA00023163"/>
    </source>
</evidence>
<dbReference type="EMBL" id="CP017151">
    <property type="protein sequence ID" value="AOR73491.1"/>
    <property type="molecule type" value="Genomic_DNA"/>
</dbReference>
<dbReference type="Gene3D" id="1.10.10.10">
    <property type="entry name" value="Winged helix-like DNA-binding domain superfamily/Winged helix DNA-binding domain"/>
    <property type="match status" value="1"/>
</dbReference>
<organism evidence="7 8">
    <name type="scientific">Limosilactobacillus fermentum</name>
    <name type="common">Lactobacillus fermentum</name>
    <dbReference type="NCBI Taxonomy" id="1613"/>
    <lineage>
        <taxon>Bacteria</taxon>
        <taxon>Bacillati</taxon>
        <taxon>Bacillota</taxon>
        <taxon>Bacilli</taxon>
        <taxon>Lactobacillales</taxon>
        <taxon>Lactobacillaceae</taxon>
        <taxon>Limosilactobacillus</taxon>
    </lineage>
</organism>
<dbReference type="Proteomes" id="UP000094714">
    <property type="component" value="Chromosome"/>
</dbReference>
<sequence>MIERMVNVRDPDLMLNYLEVLLKHSNFTKAASELYISQPYLTQLIKRIEKELGAPIINRHRLPFSLTEAGQIYYQYLENLSAEHQRLALQLARYTNDSTKIIRVAVLESLGTFLLPAILPRFLKDHPSVRIQVVEGFPHQSEERILNDQADLYMGQTPETLNYGIHPYINGGENYYVIIPATSKFYQPGRFILDPSTYNLDDLLQEPFVLSSAESEIRHQVNSLFQNRKLVPKVVMVSNSVITVANLAIQGVGLTISAASILKRIKETPINLYPLDPSLIQIRYFIGAKKDRPLTDAMRDLIAAFQSANLQMKIH</sequence>
<dbReference type="InterPro" id="IPR000847">
    <property type="entry name" value="LysR_HTH_N"/>
</dbReference>
<dbReference type="Pfam" id="PF00126">
    <property type="entry name" value="HTH_1"/>
    <property type="match status" value="1"/>
</dbReference>
<feature type="domain" description="HTH lysR-type" evidence="5">
    <location>
        <begin position="15"/>
        <end position="67"/>
    </location>
</feature>
<dbReference type="SUPFAM" id="SSF53850">
    <property type="entry name" value="Periplasmic binding protein-like II"/>
    <property type="match status" value="1"/>
</dbReference>
<comment type="similarity">
    <text evidence="1">Belongs to the LysR transcriptional regulatory family.</text>
</comment>
<dbReference type="GO" id="GO:0003677">
    <property type="term" value="F:DNA binding"/>
    <property type="evidence" value="ECO:0007669"/>
    <property type="project" value="UniProtKB-KW"/>
</dbReference>
<proteinExistence type="inferred from homology"/>
<evidence type="ECO:0000259" key="5">
    <source>
        <dbReference type="PROSITE" id="PS50931"/>
    </source>
</evidence>
<dbReference type="PATRIC" id="fig|1613.112.peg.1961"/>
<evidence type="ECO:0000256" key="3">
    <source>
        <dbReference type="ARBA" id="ARBA00023125"/>
    </source>
</evidence>
<accession>A0A1D7ZZR1</accession>
<dbReference type="InterPro" id="IPR036390">
    <property type="entry name" value="WH_DNA-bd_sf"/>
</dbReference>
<dbReference type="PANTHER" id="PTHR30126:SF96">
    <property type="entry name" value="TRANSCRIPTIONAL REGULATORY PROTEIN, LYSR FAMILY"/>
    <property type="match status" value="1"/>
</dbReference>
<dbReference type="Gene3D" id="3.40.190.290">
    <property type="match status" value="1"/>
</dbReference>
<dbReference type="PRINTS" id="PR00039">
    <property type="entry name" value="HTHLYSR"/>
</dbReference>
<protein>
    <submittedName>
        <fullName evidence="7">Transcriptional regulator</fullName>
    </submittedName>
</protein>
<evidence type="ECO:0000256" key="1">
    <source>
        <dbReference type="ARBA" id="ARBA00009437"/>
    </source>
</evidence>
<keyword evidence="4" id="KW-0804">Transcription</keyword>
<reference evidence="7 8" key="1">
    <citation type="submission" date="2016-09" db="EMBL/GenBank/DDBJ databases">
        <title>Genome Sequence of the Lactobacillus fermentum strain NCC2970 (CNCM I-5068).</title>
        <authorList>
            <person name="Barretto C."/>
            <person name="Ngom-Bru C."/>
            <person name="Genevaz A."/>
            <person name="Fournier C."/>
            <person name="Moine D."/>
            <person name="Kassam M."/>
            <person name="Iltis A."/>
            <person name="Sagory-Zalkind P."/>
            <person name="Faucherand G."/>
            <person name="Descombes P."/>
            <person name="Duboux S."/>
        </authorList>
    </citation>
    <scope>NUCLEOTIDE SEQUENCE [LARGE SCALE GENOMIC DNA]</scope>
    <source>
        <strain evidence="7 8">NCC2970</strain>
    </source>
</reference>
<dbReference type="PROSITE" id="PS50931">
    <property type="entry name" value="HTH_LYSR"/>
    <property type="match status" value="1"/>
</dbReference>
<dbReference type="GO" id="GO:0003700">
    <property type="term" value="F:DNA-binding transcription factor activity"/>
    <property type="evidence" value="ECO:0007669"/>
    <property type="project" value="InterPro"/>
</dbReference>
<dbReference type="InterPro" id="IPR036388">
    <property type="entry name" value="WH-like_DNA-bd_sf"/>
</dbReference>
<name>A0A1D7ZZR1_LIMFE</name>
<dbReference type="SUPFAM" id="SSF46785">
    <property type="entry name" value="Winged helix' DNA-binding domain"/>
    <property type="match status" value="1"/>
</dbReference>
<dbReference type="AlphaFoldDB" id="A0A1D7ZZR1"/>
<dbReference type="Pfam" id="PF03466">
    <property type="entry name" value="LysR_substrate"/>
    <property type="match status" value="1"/>
</dbReference>
<evidence type="ECO:0000313" key="7">
    <source>
        <dbReference type="EMBL" id="AOR75312.1"/>
    </source>
</evidence>
<dbReference type="EMBL" id="CP017151">
    <property type="protein sequence ID" value="AOR75312.1"/>
    <property type="molecule type" value="Genomic_DNA"/>
</dbReference>
<gene>
    <name evidence="6" type="ORF">LACFE_CDS0007</name>
    <name evidence="7" type="ORF">LACFE_CDS1872</name>
</gene>
<dbReference type="InterPro" id="IPR005119">
    <property type="entry name" value="LysR_subst-bd"/>
</dbReference>